<dbReference type="Proteomes" id="UP000269041">
    <property type="component" value="Unassembled WGS sequence"/>
</dbReference>
<dbReference type="AlphaFoldDB" id="A0A427U176"/>
<dbReference type="RefSeq" id="WP_125322393.1">
    <property type="nucleotide sequence ID" value="NZ_AP024891.1"/>
</dbReference>
<evidence type="ECO:0000313" key="2">
    <source>
        <dbReference type="Proteomes" id="UP000269041"/>
    </source>
</evidence>
<comment type="caution">
    <text evidence="1">The sequence shown here is derived from an EMBL/GenBank/DDBJ whole genome shotgun (WGS) entry which is preliminary data.</text>
</comment>
<sequence>MSKIDIDLEISRNLLMKITEMSISPEHRQALIDQYGVSPQRLRHMASMSAADILEMARSRQAQGAAAKILEQCLGTAVPSELVPYLELNACRAFIRHFFGGTAKQYASWAAKVPIDEGLRQRVVPPDKEAEVYHLLCEYAGTFQRSGSFCKEPNVVALTHQNILGIAQTCEISIRAIWSECEKWKKLS</sequence>
<accession>A0A427U176</accession>
<protein>
    <submittedName>
        <fullName evidence="1">Uncharacterized protein</fullName>
    </submittedName>
</protein>
<name>A0A427U176_9VIBR</name>
<keyword evidence="2" id="KW-1185">Reference proteome</keyword>
<organism evidence="1 2">
    <name type="scientific">Vibrio pectenicida</name>
    <dbReference type="NCBI Taxonomy" id="62763"/>
    <lineage>
        <taxon>Bacteria</taxon>
        <taxon>Pseudomonadati</taxon>
        <taxon>Pseudomonadota</taxon>
        <taxon>Gammaproteobacteria</taxon>
        <taxon>Vibrionales</taxon>
        <taxon>Vibrionaceae</taxon>
        <taxon>Vibrio</taxon>
    </lineage>
</organism>
<dbReference type="EMBL" id="RSFA01000069">
    <property type="protein sequence ID" value="RSD30403.1"/>
    <property type="molecule type" value="Genomic_DNA"/>
</dbReference>
<proteinExistence type="predicted"/>
<reference evidence="1 2" key="1">
    <citation type="submission" date="2018-12" db="EMBL/GenBank/DDBJ databases">
        <title>Genomic taxonomy of the Vibrionaceae family.</title>
        <authorList>
            <person name="Gomez-Gil B."/>
            <person name="Enciso-Ibarra K."/>
        </authorList>
    </citation>
    <scope>NUCLEOTIDE SEQUENCE [LARGE SCALE GENOMIC DNA]</scope>
    <source>
        <strain evidence="1 2">CAIM 594</strain>
    </source>
</reference>
<gene>
    <name evidence="1" type="ORF">EJA03_14180</name>
</gene>
<evidence type="ECO:0000313" key="1">
    <source>
        <dbReference type="EMBL" id="RSD30403.1"/>
    </source>
</evidence>